<dbReference type="Gene3D" id="3.10.170.10">
    <property type="match status" value="1"/>
</dbReference>
<dbReference type="AlphaFoldDB" id="A0A9P4PKC5"/>
<evidence type="ECO:0000313" key="3">
    <source>
        <dbReference type="Proteomes" id="UP000799764"/>
    </source>
</evidence>
<protein>
    <submittedName>
        <fullName evidence="2">Uncharacterized protein</fullName>
    </submittedName>
</protein>
<evidence type="ECO:0000313" key="2">
    <source>
        <dbReference type="EMBL" id="KAF2446679.1"/>
    </source>
</evidence>
<dbReference type="Proteomes" id="UP000799764">
    <property type="component" value="Unassembled WGS sequence"/>
</dbReference>
<feature type="compositionally biased region" description="Polar residues" evidence="1">
    <location>
        <begin position="97"/>
        <end position="107"/>
    </location>
</feature>
<organism evidence="2 3">
    <name type="scientific">Karstenula rhodostoma CBS 690.94</name>
    <dbReference type="NCBI Taxonomy" id="1392251"/>
    <lineage>
        <taxon>Eukaryota</taxon>
        <taxon>Fungi</taxon>
        <taxon>Dikarya</taxon>
        <taxon>Ascomycota</taxon>
        <taxon>Pezizomycotina</taxon>
        <taxon>Dothideomycetes</taxon>
        <taxon>Pleosporomycetidae</taxon>
        <taxon>Pleosporales</taxon>
        <taxon>Massarineae</taxon>
        <taxon>Didymosphaeriaceae</taxon>
        <taxon>Karstenula</taxon>
    </lineage>
</organism>
<accession>A0A9P4PKC5</accession>
<evidence type="ECO:0000256" key="1">
    <source>
        <dbReference type="SAM" id="MobiDB-lite"/>
    </source>
</evidence>
<dbReference type="EMBL" id="MU001497">
    <property type="protein sequence ID" value="KAF2446679.1"/>
    <property type="molecule type" value="Genomic_DNA"/>
</dbReference>
<sequence>MHARHDVCQQQQTVHRRCPRALPAPSQGRPTLLLKLLLPYAPTNMSCQFLSAEFLAAWAQHPSLTDEERRTMLADTVLVEEAHIDTVEQIMYPSPPSTVESQESASESPRKRRASRSLTPTERSAPKKTHSLRGGADFTPRYIHDHQNKLMPNGKPDRSPSALPGKLVRAEGQPPINSSADPSGCANALYNSARDVLDFIVDQIHHVPALPMITMAYHYANKPPNAWWLPKQKMVVFSDENSIFNFPALDPTM</sequence>
<gene>
    <name evidence="2" type="ORF">P171DRAFT_471182</name>
</gene>
<reference evidence="2" key="1">
    <citation type="journal article" date="2020" name="Stud. Mycol.">
        <title>101 Dothideomycetes genomes: a test case for predicting lifestyles and emergence of pathogens.</title>
        <authorList>
            <person name="Haridas S."/>
            <person name="Albert R."/>
            <person name="Binder M."/>
            <person name="Bloem J."/>
            <person name="Labutti K."/>
            <person name="Salamov A."/>
            <person name="Andreopoulos B."/>
            <person name="Baker S."/>
            <person name="Barry K."/>
            <person name="Bills G."/>
            <person name="Bluhm B."/>
            <person name="Cannon C."/>
            <person name="Castanera R."/>
            <person name="Culley D."/>
            <person name="Daum C."/>
            <person name="Ezra D."/>
            <person name="Gonzalez J."/>
            <person name="Henrissat B."/>
            <person name="Kuo A."/>
            <person name="Liang C."/>
            <person name="Lipzen A."/>
            <person name="Lutzoni F."/>
            <person name="Magnuson J."/>
            <person name="Mondo S."/>
            <person name="Nolan M."/>
            <person name="Ohm R."/>
            <person name="Pangilinan J."/>
            <person name="Park H.-J."/>
            <person name="Ramirez L."/>
            <person name="Alfaro M."/>
            <person name="Sun H."/>
            <person name="Tritt A."/>
            <person name="Yoshinaga Y."/>
            <person name="Zwiers L.-H."/>
            <person name="Turgeon B."/>
            <person name="Goodwin S."/>
            <person name="Spatafora J."/>
            <person name="Crous P."/>
            <person name="Grigoriev I."/>
        </authorList>
    </citation>
    <scope>NUCLEOTIDE SEQUENCE</scope>
    <source>
        <strain evidence="2">CBS 690.94</strain>
    </source>
</reference>
<name>A0A9P4PKC5_9PLEO</name>
<keyword evidence="3" id="KW-1185">Reference proteome</keyword>
<comment type="caution">
    <text evidence="2">The sequence shown here is derived from an EMBL/GenBank/DDBJ whole genome shotgun (WGS) entry which is preliminary data.</text>
</comment>
<proteinExistence type="predicted"/>
<feature type="region of interest" description="Disordered" evidence="1">
    <location>
        <begin position="88"/>
        <end position="169"/>
    </location>
</feature>